<proteinExistence type="predicted"/>
<feature type="compositionally biased region" description="Basic residues" evidence="1">
    <location>
        <begin position="57"/>
        <end position="67"/>
    </location>
</feature>
<protein>
    <submittedName>
        <fullName evidence="2">Uncharacterized protein</fullName>
    </submittedName>
</protein>
<dbReference type="Proteomes" id="UP001151529">
    <property type="component" value="Chromosome 6"/>
</dbReference>
<name>A0A9Q0V7S7_SALVM</name>
<dbReference type="AlphaFoldDB" id="A0A9Q0V7S7"/>
<gene>
    <name evidence="2" type="ORF">OIU85_016718</name>
</gene>
<comment type="caution">
    <text evidence="2">The sequence shown here is derived from an EMBL/GenBank/DDBJ whole genome shotgun (WGS) entry which is preliminary data.</text>
</comment>
<evidence type="ECO:0000313" key="3">
    <source>
        <dbReference type="Proteomes" id="UP001151529"/>
    </source>
</evidence>
<sequence length="77" mass="8855">MNPTCAVAPYQSTLSVTGYPRGGAPIEHELASQNINGGRSYPSAKNALKRVEMNDCRRRRRRRRRRNPVFYAIQHKK</sequence>
<reference evidence="2" key="2">
    <citation type="journal article" date="2023" name="Int. J. Mol. Sci.">
        <title>De Novo Assembly and Annotation of 11 Diverse Shrub Willow (Salix) Genomes Reveals Novel Gene Organization in Sex-Linked Regions.</title>
        <authorList>
            <person name="Hyden B."/>
            <person name="Feng K."/>
            <person name="Yates T.B."/>
            <person name="Jawdy S."/>
            <person name="Cereghino C."/>
            <person name="Smart L.B."/>
            <person name="Muchero W."/>
        </authorList>
    </citation>
    <scope>NUCLEOTIDE SEQUENCE [LARGE SCALE GENOMIC DNA]</scope>
    <source>
        <tissue evidence="2">Shoot tip</tissue>
    </source>
</reference>
<evidence type="ECO:0000256" key="1">
    <source>
        <dbReference type="SAM" id="MobiDB-lite"/>
    </source>
</evidence>
<evidence type="ECO:0000313" key="2">
    <source>
        <dbReference type="EMBL" id="KAJ6742660.1"/>
    </source>
</evidence>
<accession>A0A9Q0V7S7</accession>
<dbReference type="EMBL" id="JAPFFL010000002">
    <property type="protein sequence ID" value="KAJ6742660.1"/>
    <property type="molecule type" value="Genomic_DNA"/>
</dbReference>
<reference evidence="2" key="1">
    <citation type="submission" date="2022-11" db="EMBL/GenBank/DDBJ databases">
        <authorList>
            <person name="Hyden B.L."/>
            <person name="Feng K."/>
            <person name="Yates T."/>
            <person name="Jawdy S."/>
            <person name="Smart L.B."/>
            <person name="Muchero W."/>
        </authorList>
    </citation>
    <scope>NUCLEOTIDE SEQUENCE</scope>
    <source>
        <tissue evidence="2">Shoot tip</tissue>
    </source>
</reference>
<keyword evidence="3" id="KW-1185">Reference proteome</keyword>
<feature type="region of interest" description="Disordered" evidence="1">
    <location>
        <begin position="56"/>
        <end position="77"/>
    </location>
</feature>
<organism evidence="2 3">
    <name type="scientific">Salix viminalis</name>
    <name type="common">Common osier</name>
    <name type="synonym">Basket willow</name>
    <dbReference type="NCBI Taxonomy" id="40686"/>
    <lineage>
        <taxon>Eukaryota</taxon>
        <taxon>Viridiplantae</taxon>
        <taxon>Streptophyta</taxon>
        <taxon>Embryophyta</taxon>
        <taxon>Tracheophyta</taxon>
        <taxon>Spermatophyta</taxon>
        <taxon>Magnoliopsida</taxon>
        <taxon>eudicotyledons</taxon>
        <taxon>Gunneridae</taxon>
        <taxon>Pentapetalae</taxon>
        <taxon>rosids</taxon>
        <taxon>fabids</taxon>
        <taxon>Malpighiales</taxon>
        <taxon>Salicaceae</taxon>
        <taxon>Saliceae</taxon>
        <taxon>Salix</taxon>
    </lineage>
</organism>